<proteinExistence type="predicted"/>
<name>A0A212CJ93_CEREH</name>
<protein>
    <submittedName>
        <fullName evidence="1">Uncharacterized protein</fullName>
    </submittedName>
</protein>
<comment type="caution">
    <text evidence="1">The sequence shown here is derived from an EMBL/GenBank/DDBJ whole genome shotgun (WGS) entry which is preliminary data.</text>
</comment>
<organism evidence="1 2">
    <name type="scientific">Cervus elaphus hippelaphus</name>
    <name type="common">European red deer</name>
    <dbReference type="NCBI Taxonomy" id="46360"/>
    <lineage>
        <taxon>Eukaryota</taxon>
        <taxon>Metazoa</taxon>
        <taxon>Chordata</taxon>
        <taxon>Craniata</taxon>
        <taxon>Vertebrata</taxon>
        <taxon>Euteleostomi</taxon>
        <taxon>Mammalia</taxon>
        <taxon>Eutheria</taxon>
        <taxon>Laurasiatheria</taxon>
        <taxon>Artiodactyla</taxon>
        <taxon>Ruminantia</taxon>
        <taxon>Pecora</taxon>
        <taxon>Cervidae</taxon>
        <taxon>Cervinae</taxon>
        <taxon>Cervus</taxon>
    </lineage>
</organism>
<accession>A0A212CJ93</accession>
<evidence type="ECO:0000313" key="2">
    <source>
        <dbReference type="Proteomes" id="UP000242450"/>
    </source>
</evidence>
<dbReference type="EMBL" id="MKHE01000019">
    <property type="protein sequence ID" value="OWK06108.1"/>
    <property type="molecule type" value="Genomic_DNA"/>
</dbReference>
<reference evidence="1 2" key="1">
    <citation type="journal article" date="2018" name="Mol. Genet. Genomics">
        <title>The red deer Cervus elaphus genome CerEla1.0: sequencing, annotating, genes, and chromosomes.</title>
        <authorList>
            <person name="Bana N.A."/>
            <person name="Nyiri A."/>
            <person name="Nagy J."/>
            <person name="Frank K."/>
            <person name="Nagy T."/>
            <person name="Steger V."/>
            <person name="Schiller M."/>
            <person name="Lakatos P."/>
            <person name="Sugar L."/>
            <person name="Horn P."/>
            <person name="Barta E."/>
            <person name="Orosz L."/>
        </authorList>
    </citation>
    <scope>NUCLEOTIDE SEQUENCE [LARGE SCALE GENOMIC DNA]</scope>
    <source>
        <strain evidence="1">Hungarian</strain>
    </source>
</reference>
<gene>
    <name evidence="1" type="ORF">Celaphus_00012778</name>
</gene>
<sequence length="93" mass="10343">MGSRGNLAVTTGAGFATWNWKIYLLGSTISFPVLSCLNKKDPFSWTLIVLSPSRQHSCSDRNFSDRWILYSPNIISSTGDADLQDTVTQVRTE</sequence>
<evidence type="ECO:0000313" key="1">
    <source>
        <dbReference type="EMBL" id="OWK06108.1"/>
    </source>
</evidence>
<dbReference type="Proteomes" id="UP000242450">
    <property type="component" value="Chromosome 19"/>
</dbReference>
<keyword evidence="2" id="KW-1185">Reference proteome</keyword>
<dbReference type="AlphaFoldDB" id="A0A212CJ93"/>